<dbReference type="SMART" id="SM00387">
    <property type="entry name" value="HATPase_c"/>
    <property type="match status" value="1"/>
</dbReference>
<evidence type="ECO:0000256" key="5">
    <source>
        <dbReference type="ARBA" id="ARBA00022741"/>
    </source>
</evidence>
<dbReference type="GO" id="GO:0016301">
    <property type="term" value="F:kinase activity"/>
    <property type="evidence" value="ECO:0007669"/>
    <property type="project" value="UniProtKB-KW"/>
</dbReference>
<evidence type="ECO:0000256" key="1">
    <source>
        <dbReference type="ARBA" id="ARBA00000085"/>
    </source>
</evidence>
<keyword evidence="5" id="KW-0547">Nucleotide-binding</keyword>
<dbReference type="Proteomes" id="UP000562492">
    <property type="component" value="Unassembled WGS sequence"/>
</dbReference>
<dbReference type="EC" id="2.7.13.3" evidence="2"/>
<dbReference type="Gene3D" id="3.30.565.10">
    <property type="entry name" value="Histidine kinase-like ATPase, C-terminal domain"/>
    <property type="match status" value="1"/>
</dbReference>
<dbReference type="Pfam" id="PF00512">
    <property type="entry name" value="HisKA"/>
    <property type="match status" value="1"/>
</dbReference>
<feature type="transmembrane region" description="Helical" evidence="10">
    <location>
        <begin position="95"/>
        <end position="113"/>
    </location>
</feature>
<organism evidence="12 13">
    <name type="scientific">Comamonas odontotermitis</name>
    <dbReference type="NCBI Taxonomy" id="379895"/>
    <lineage>
        <taxon>Bacteria</taxon>
        <taxon>Pseudomonadati</taxon>
        <taxon>Pseudomonadota</taxon>
        <taxon>Betaproteobacteria</taxon>
        <taxon>Burkholderiales</taxon>
        <taxon>Comamonadaceae</taxon>
        <taxon>Comamonas</taxon>
    </lineage>
</organism>
<dbReference type="CDD" id="cd00082">
    <property type="entry name" value="HisKA"/>
    <property type="match status" value="1"/>
</dbReference>
<evidence type="ECO:0000259" key="11">
    <source>
        <dbReference type="PROSITE" id="PS50109"/>
    </source>
</evidence>
<protein>
    <recommendedName>
        <fullName evidence="2">histidine kinase</fullName>
        <ecNumber evidence="2">2.7.13.3</ecNumber>
    </recommendedName>
</protein>
<evidence type="ECO:0000256" key="3">
    <source>
        <dbReference type="ARBA" id="ARBA00022553"/>
    </source>
</evidence>
<dbReference type="RefSeq" id="WP_184707376.1">
    <property type="nucleotide sequence ID" value="NZ_JACHKZ010000008.1"/>
</dbReference>
<dbReference type="InterPro" id="IPR036890">
    <property type="entry name" value="HATPase_C_sf"/>
</dbReference>
<keyword evidence="13" id="KW-1185">Reference proteome</keyword>
<evidence type="ECO:0000256" key="9">
    <source>
        <dbReference type="SAM" id="Coils"/>
    </source>
</evidence>
<dbReference type="InterPro" id="IPR005467">
    <property type="entry name" value="His_kinase_dom"/>
</dbReference>
<evidence type="ECO:0000256" key="7">
    <source>
        <dbReference type="ARBA" id="ARBA00022840"/>
    </source>
</evidence>
<feature type="domain" description="Histidine kinase" evidence="11">
    <location>
        <begin position="413"/>
        <end position="603"/>
    </location>
</feature>
<dbReference type="InterPro" id="IPR004358">
    <property type="entry name" value="Sig_transdc_His_kin-like_C"/>
</dbReference>
<reference evidence="12 13" key="1">
    <citation type="submission" date="2020-08" db="EMBL/GenBank/DDBJ databases">
        <title>Functional genomics of gut bacteria from endangered species of beetles.</title>
        <authorList>
            <person name="Carlos-Shanley C."/>
        </authorList>
    </citation>
    <scope>NUCLEOTIDE SEQUENCE [LARGE SCALE GENOMIC DNA]</scope>
    <source>
        <strain evidence="12 13">S00124</strain>
    </source>
</reference>
<feature type="transmembrane region" description="Helical" evidence="10">
    <location>
        <begin position="195"/>
        <end position="216"/>
    </location>
</feature>
<evidence type="ECO:0000313" key="13">
    <source>
        <dbReference type="Proteomes" id="UP000562492"/>
    </source>
</evidence>
<feature type="transmembrane region" description="Helical" evidence="10">
    <location>
        <begin position="6"/>
        <end position="24"/>
    </location>
</feature>
<dbReference type="PANTHER" id="PTHR43065">
    <property type="entry name" value="SENSOR HISTIDINE KINASE"/>
    <property type="match status" value="1"/>
</dbReference>
<evidence type="ECO:0000256" key="4">
    <source>
        <dbReference type="ARBA" id="ARBA00022679"/>
    </source>
</evidence>
<feature type="transmembrane region" description="Helical" evidence="10">
    <location>
        <begin position="31"/>
        <end position="47"/>
    </location>
</feature>
<dbReference type="InterPro" id="IPR036097">
    <property type="entry name" value="HisK_dim/P_sf"/>
</dbReference>
<feature type="transmembrane region" description="Helical" evidence="10">
    <location>
        <begin position="59"/>
        <end position="83"/>
    </location>
</feature>
<keyword evidence="10" id="KW-0472">Membrane</keyword>
<accession>A0ABR6REU5</accession>
<dbReference type="InterPro" id="IPR003661">
    <property type="entry name" value="HisK_dim/P_dom"/>
</dbReference>
<dbReference type="CDD" id="cd00075">
    <property type="entry name" value="HATPase"/>
    <property type="match status" value="1"/>
</dbReference>
<dbReference type="PRINTS" id="PR00344">
    <property type="entry name" value="BCTRLSENSOR"/>
</dbReference>
<dbReference type="SMART" id="SM00388">
    <property type="entry name" value="HisKA"/>
    <property type="match status" value="1"/>
</dbReference>
<evidence type="ECO:0000256" key="2">
    <source>
        <dbReference type="ARBA" id="ARBA00012438"/>
    </source>
</evidence>
<keyword evidence="7" id="KW-0067">ATP-binding</keyword>
<dbReference type="SUPFAM" id="SSF47384">
    <property type="entry name" value="Homodimeric domain of signal transducing histidine kinase"/>
    <property type="match status" value="1"/>
</dbReference>
<feature type="coiled-coil region" evidence="9">
    <location>
        <begin position="383"/>
        <end position="410"/>
    </location>
</feature>
<evidence type="ECO:0000256" key="6">
    <source>
        <dbReference type="ARBA" id="ARBA00022777"/>
    </source>
</evidence>
<dbReference type="InterPro" id="IPR003594">
    <property type="entry name" value="HATPase_dom"/>
</dbReference>
<gene>
    <name evidence="12" type="ORF">HNP33_001743</name>
</gene>
<feature type="transmembrane region" description="Helical" evidence="10">
    <location>
        <begin position="133"/>
        <end position="156"/>
    </location>
</feature>
<keyword evidence="3" id="KW-0597">Phosphoprotein</keyword>
<sequence>MAIHLALLLTLLEILALGSVLLLWAKQVAGARLLVVFLLGVATWIVGNELPNWAGLGSVPVAMALLSSLTFTSAAFFHFCVIFCGAPLHRRWVRAGYAMATLVALLSLVRSPGEFIHFPPFTGYQWVVVPNAVGWVHSLAWGILAAAGLLVLGWGWLHAPSPLRRKQFASIAVSSAWGLLAISGFAFAALGIEHYPWPVLTMPVFPLLLVYGVLRYRVFVVNVWARRALASAIFIVLGLAVVSLTVLLPVESKWLNAAAVATACFILSGPVWRFASRLVYPGGTPSAGDLRQWRSAMGQAESMEALEAVAAALLSTRMGTPLQMQVQADAAPPATTDRSQPGLLCHKSPQSGWQTHLLGFEEAPPGQRHLAALFGDTLADAAAQVELAELAQQRERERQLQARLAELGSLAATVAHDVRNPLNIIAMAVAMAPAETRQEVGEQIARISHLTSDLLDYAKPWQIAPVATDLHARIQAQVRHRPEVELGAALQQPRMATVDPARFDQALGNLLSNACTAAGQRRVLVDTEQLPDAVLVHVCDDGPGIPADLRERLFEPFASRSPGGTGLGLAIAARIMAAHGGAASVTERAPWRTCFTLRFPRIAPTDSSASGLLAP</sequence>
<dbReference type="PANTHER" id="PTHR43065:SF10">
    <property type="entry name" value="PEROXIDE STRESS-ACTIVATED HISTIDINE KINASE MAK3"/>
    <property type="match status" value="1"/>
</dbReference>
<dbReference type="EMBL" id="JACHKZ010000008">
    <property type="protein sequence ID" value="MBB6577686.1"/>
    <property type="molecule type" value="Genomic_DNA"/>
</dbReference>
<comment type="caution">
    <text evidence="12">The sequence shown here is derived from an EMBL/GenBank/DDBJ whole genome shotgun (WGS) entry which is preliminary data.</text>
</comment>
<keyword evidence="6 12" id="KW-0418">Kinase</keyword>
<keyword evidence="9" id="KW-0175">Coiled coil</keyword>
<feature type="transmembrane region" description="Helical" evidence="10">
    <location>
        <begin position="168"/>
        <end position="189"/>
    </location>
</feature>
<comment type="catalytic activity">
    <reaction evidence="1">
        <text>ATP + protein L-histidine = ADP + protein N-phospho-L-histidine.</text>
        <dbReference type="EC" id="2.7.13.3"/>
    </reaction>
</comment>
<dbReference type="Gene3D" id="1.10.287.130">
    <property type="match status" value="1"/>
</dbReference>
<keyword evidence="10" id="KW-1133">Transmembrane helix</keyword>
<evidence type="ECO:0000256" key="8">
    <source>
        <dbReference type="ARBA" id="ARBA00023012"/>
    </source>
</evidence>
<keyword evidence="4" id="KW-0808">Transferase</keyword>
<evidence type="ECO:0000313" key="12">
    <source>
        <dbReference type="EMBL" id="MBB6577686.1"/>
    </source>
</evidence>
<dbReference type="PROSITE" id="PS50109">
    <property type="entry name" value="HIS_KIN"/>
    <property type="match status" value="1"/>
</dbReference>
<keyword evidence="10" id="KW-0812">Transmembrane</keyword>
<keyword evidence="8" id="KW-0902">Two-component regulatory system</keyword>
<dbReference type="SUPFAM" id="SSF55874">
    <property type="entry name" value="ATPase domain of HSP90 chaperone/DNA topoisomerase II/histidine kinase"/>
    <property type="match status" value="1"/>
</dbReference>
<name>A0ABR6REU5_9BURK</name>
<evidence type="ECO:0000256" key="10">
    <source>
        <dbReference type="SAM" id="Phobius"/>
    </source>
</evidence>
<dbReference type="Pfam" id="PF02518">
    <property type="entry name" value="HATPase_c"/>
    <property type="match status" value="1"/>
</dbReference>
<proteinExistence type="predicted"/>
<feature type="transmembrane region" description="Helical" evidence="10">
    <location>
        <begin position="228"/>
        <end position="248"/>
    </location>
</feature>